<protein>
    <submittedName>
        <fullName evidence="2">Oleate hydratase</fullName>
    </submittedName>
</protein>
<gene>
    <name evidence="2" type="primary">ohyA</name>
    <name evidence="2" type="ORF">CFIMG_001011RA</name>
</gene>
<feature type="transmembrane region" description="Helical" evidence="1">
    <location>
        <begin position="12"/>
        <end position="31"/>
    </location>
</feature>
<name>A0A2C5X8Y0_9PEZI</name>
<dbReference type="InterPro" id="IPR010354">
    <property type="entry name" value="Oleate_hydratase"/>
</dbReference>
<dbReference type="InterPro" id="IPR036188">
    <property type="entry name" value="FAD/NAD-bd_sf"/>
</dbReference>
<dbReference type="GO" id="GO:0050151">
    <property type="term" value="F:oleate hydratase activity"/>
    <property type="evidence" value="ECO:0007669"/>
    <property type="project" value="InterPro"/>
</dbReference>
<proteinExistence type="predicted"/>
<reference evidence="2 3" key="1">
    <citation type="journal article" date="2013" name="Fungal Biol.">
        <title>Analysis of microsatellite markers in the genome of the plant pathogen Ceratocystis fimbriata.</title>
        <authorList>
            <person name="Simpson M.C."/>
            <person name="Wilken P.M."/>
            <person name="Coetzee M.P."/>
            <person name="Wingfield M.J."/>
            <person name="Wingfield B.D."/>
        </authorList>
    </citation>
    <scope>NUCLEOTIDE SEQUENCE [LARGE SCALE GENOMIC DNA]</scope>
    <source>
        <strain evidence="2 3">CBS 114723</strain>
    </source>
</reference>
<sequence>MSPIPRNPKDTQVYIVGAGIASLSAAVHLIVDANVDPKNIHIFDAARAPGGCMTTSVAREEKLGYIVKAARKIRGTYHCLQDTLSKVPSPATRSHVDVQAETPSSERAEDCFLMVDAREESLLEYLKKHNANNNTGGSTSVRIAATGADGPEAVNVGNFGLSANHRVSLMKFLMYEEAQFQGTEVQAWFEPDFFETNFWDLWSSTYVFHPWHGAVEFQRYMKIFLHDLSALKQNTGSEYSLFNDFEQVIEPITAFLLDRGVDFIVNTVVQRIQFAPDKQHVIVERINTKTKTASGGMEETDYTIRETDICLVTLGSIASGVSVGNNESAPSPRVWTGDLADWGPSWTLWGYIIEDCPVKGSLGNPNVFCSNIARSSWLAFTITAFNSAFVSKVAEFAESSDGTCPLLTFRDCPWMLTISIPKQPYFRGQSDGTHIIWGYGLFPDQEGMFVKKRMDKCTGQEIFQELLGHMNIPLAGVLDHAVTIPVIMPLTGSPLLSTELDDRPAVVPKESKNLGLMGQFVDMERDVAFTMEYSVRSAQTAVFELMGLDKRPPSVPGDDPSALVLGEFVKAIMA</sequence>
<dbReference type="SUPFAM" id="SSF51905">
    <property type="entry name" value="FAD/NAD(P)-binding domain"/>
    <property type="match status" value="1"/>
</dbReference>
<dbReference type="EMBL" id="APWK03000033">
    <property type="protein sequence ID" value="PHH54013.1"/>
    <property type="molecule type" value="Genomic_DNA"/>
</dbReference>
<keyword evidence="1" id="KW-0812">Transmembrane</keyword>
<dbReference type="Gene3D" id="3.50.50.60">
    <property type="entry name" value="FAD/NAD(P)-binding domain"/>
    <property type="match status" value="2"/>
</dbReference>
<dbReference type="OrthoDB" id="545169at2759"/>
<dbReference type="GO" id="GO:0006631">
    <property type="term" value="P:fatty acid metabolic process"/>
    <property type="evidence" value="ECO:0007669"/>
    <property type="project" value="InterPro"/>
</dbReference>
<evidence type="ECO:0000256" key="1">
    <source>
        <dbReference type="SAM" id="Phobius"/>
    </source>
</evidence>
<evidence type="ECO:0000313" key="2">
    <source>
        <dbReference type="EMBL" id="PHH54013.1"/>
    </source>
</evidence>
<keyword evidence="3" id="KW-1185">Reference proteome</keyword>
<dbReference type="PANTHER" id="PTHR37417">
    <property type="entry name" value="67 KDA MYOSIN-CROSS-REACTIVE ANTIGEN FAMILY PROTEIN (AFU_ORTHOLOGUE AFUA_5G09970)"/>
    <property type="match status" value="1"/>
</dbReference>
<dbReference type="AlphaFoldDB" id="A0A2C5X8Y0"/>
<dbReference type="GO" id="GO:0071949">
    <property type="term" value="F:FAD binding"/>
    <property type="evidence" value="ECO:0007669"/>
    <property type="project" value="InterPro"/>
</dbReference>
<reference evidence="2 3" key="2">
    <citation type="journal article" date="2013" name="IMA Fungus">
        <title>IMA Genome-F 1: Ceratocystis fimbriata: Draft nuclear genome sequence for the plant pathogen, Ceratocystis fimbriata.</title>
        <authorList>
            <person name="Wilken P.M."/>
            <person name="Steenkamp E.T."/>
            <person name="Wingfield M.J."/>
            <person name="de Beer Z.W."/>
            <person name="Wingfield B.D."/>
        </authorList>
    </citation>
    <scope>NUCLEOTIDE SEQUENCE [LARGE SCALE GENOMIC DNA]</scope>
    <source>
        <strain evidence="2 3">CBS 114723</strain>
    </source>
</reference>
<dbReference type="STRING" id="1035309.A0A2C5X8Y0"/>
<evidence type="ECO:0000313" key="3">
    <source>
        <dbReference type="Proteomes" id="UP000222788"/>
    </source>
</evidence>
<dbReference type="PANTHER" id="PTHR37417:SF2">
    <property type="entry name" value="67 KDA MYOSIN-CROSS-REACTIVE ANTIGEN FAMILY PROTEIN (AFU_ORTHOLOGUE AFUA_5G09970)"/>
    <property type="match status" value="1"/>
</dbReference>
<comment type="caution">
    <text evidence="2">The sequence shown here is derived from an EMBL/GenBank/DDBJ whole genome shotgun (WGS) entry which is preliminary data.</text>
</comment>
<dbReference type="Gene3D" id="3.30.9.80">
    <property type="match status" value="1"/>
</dbReference>
<dbReference type="Proteomes" id="UP000222788">
    <property type="component" value="Unassembled WGS sequence"/>
</dbReference>
<dbReference type="Pfam" id="PF06100">
    <property type="entry name" value="MCRA"/>
    <property type="match status" value="1"/>
</dbReference>
<organism evidence="2 3">
    <name type="scientific">Ceratocystis fimbriata CBS 114723</name>
    <dbReference type="NCBI Taxonomy" id="1035309"/>
    <lineage>
        <taxon>Eukaryota</taxon>
        <taxon>Fungi</taxon>
        <taxon>Dikarya</taxon>
        <taxon>Ascomycota</taxon>
        <taxon>Pezizomycotina</taxon>
        <taxon>Sordariomycetes</taxon>
        <taxon>Hypocreomycetidae</taxon>
        <taxon>Microascales</taxon>
        <taxon>Ceratocystidaceae</taxon>
        <taxon>Ceratocystis</taxon>
    </lineage>
</organism>
<keyword evidence="1" id="KW-0472">Membrane</keyword>
<accession>A0A2C5X8Y0</accession>
<keyword evidence="1" id="KW-1133">Transmembrane helix</keyword>